<organism evidence="1">
    <name type="scientific">marine metagenome</name>
    <dbReference type="NCBI Taxonomy" id="408172"/>
    <lineage>
        <taxon>unclassified sequences</taxon>
        <taxon>metagenomes</taxon>
        <taxon>ecological metagenomes</taxon>
    </lineage>
</organism>
<sequence>MATPASSETRNITPILTASDAQLVKDAFKAASASQWEMAHTISGAARNPLPQQVIEWLFLTDARGVA</sequence>
<dbReference type="EMBL" id="UINC01127056">
    <property type="protein sequence ID" value="SVD05921.1"/>
    <property type="molecule type" value="Genomic_DNA"/>
</dbReference>
<name>A0A382SAH2_9ZZZZ</name>
<gene>
    <name evidence="1" type="ORF">METZ01_LOCUS358775</name>
</gene>
<reference evidence="1" key="1">
    <citation type="submission" date="2018-05" db="EMBL/GenBank/DDBJ databases">
        <authorList>
            <person name="Lanie J.A."/>
            <person name="Ng W.-L."/>
            <person name="Kazmierczak K.M."/>
            <person name="Andrzejewski T.M."/>
            <person name="Davidsen T.M."/>
            <person name="Wayne K.J."/>
            <person name="Tettelin H."/>
            <person name="Glass J.I."/>
            <person name="Rusch D."/>
            <person name="Podicherti R."/>
            <person name="Tsui H.-C.T."/>
            <person name="Winkler M.E."/>
        </authorList>
    </citation>
    <scope>NUCLEOTIDE SEQUENCE</scope>
</reference>
<proteinExistence type="predicted"/>
<dbReference type="AlphaFoldDB" id="A0A382SAH2"/>
<accession>A0A382SAH2</accession>
<protein>
    <submittedName>
        <fullName evidence="1">Uncharacterized protein</fullName>
    </submittedName>
</protein>
<evidence type="ECO:0000313" key="1">
    <source>
        <dbReference type="EMBL" id="SVD05921.1"/>
    </source>
</evidence>
<feature type="non-terminal residue" evidence="1">
    <location>
        <position position="67"/>
    </location>
</feature>